<keyword evidence="2" id="KW-1185">Reference proteome</keyword>
<organism evidence="3">
    <name type="scientific">Schistosoma curassoni</name>
    <dbReference type="NCBI Taxonomy" id="6186"/>
    <lineage>
        <taxon>Eukaryota</taxon>
        <taxon>Metazoa</taxon>
        <taxon>Spiralia</taxon>
        <taxon>Lophotrochozoa</taxon>
        <taxon>Platyhelminthes</taxon>
        <taxon>Trematoda</taxon>
        <taxon>Digenea</taxon>
        <taxon>Strigeidida</taxon>
        <taxon>Schistosomatoidea</taxon>
        <taxon>Schistosomatidae</taxon>
        <taxon>Schistosoma</taxon>
    </lineage>
</organism>
<reference evidence="3" key="1">
    <citation type="submission" date="2016-06" db="UniProtKB">
        <authorList>
            <consortium name="WormBaseParasite"/>
        </authorList>
    </citation>
    <scope>IDENTIFICATION</scope>
</reference>
<dbReference type="AlphaFoldDB" id="A0A183JZR3"/>
<dbReference type="Proteomes" id="UP000279833">
    <property type="component" value="Unassembled WGS sequence"/>
</dbReference>
<evidence type="ECO:0000313" key="1">
    <source>
        <dbReference type="EMBL" id="VDP29771.1"/>
    </source>
</evidence>
<accession>A0A183JZR3</accession>
<evidence type="ECO:0000313" key="2">
    <source>
        <dbReference type="Proteomes" id="UP000279833"/>
    </source>
</evidence>
<sequence>MHVSSYLGLDSWMYLHLRVVVHSGIRTQYHSIQTISCYPLSH</sequence>
<name>A0A183JZR3_9TREM</name>
<proteinExistence type="predicted"/>
<reference evidence="1 2" key="2">
    <citation type="submission" date="2018-11" db="EMBL/GenBank/DDBJ databases">
        <authorList>
            <consortium name="Pathogen Informatics"/>
        </authorList>
    </citation>
    <scope>NUCLEOTIDE SEQUENCE [LARGE SCALE GENOMIC DNA]</scope>
    <source>
        <strain evidence="1">Dakar</strain>
        <strain evidence="2">Dakar, Senegal</strain>
    </source>
</reference>
<dbReference type="WBParaSite" id="SCUD_0000822101-mRNA-1">
    <property type="protein sequence ID" value="SCUD_0000822101-mRNA-1"/>
    <property type="gene ID" value="SCUD_0000822101"/>
</dbReference>
<evidence type="ECO:0000313" key="3">
    <source>
        <dbReference type="WBParaSite" id="SCUD_0000822101-mRNA-1"/>
    </source>
</evidence>
<protein>
    <submittedName>
        <fullName evidence="1 3">Uncharacterized protein</fullName>
    </submittedName>
</protein>
<gene>
    <name evidence="1" type="ORF">SCUD_LOCUS8221</name>
</gene>
<dbReference type="EMBL" id="UZAK01032650">
    <property type="protein sequence ID" value="VDP29771.1"/>
    <property type="molecule type" value="Genomic_DNA"/>
</dbReference>